<proteinExistence type="predicted"/>
<name>A0A0F9ERW9_9ZZZZ</name>
<dbReference type="AlphaFoldDB" id="A0A0F9ERW9"/>
<gene>
    <name evidence="1" type="ORF">LCGC14_2119050</name>
</gene>
<sequence length="42" mass="4713">ARAMEIPGEIERETEAIRARFANPQARMFPVAVTFLVPDKLA</sequence>
<evidence type="ECO:0000313" key="1">
    <source>
        <dbReference type="EMBL" id="KKL69031.1"/>
    </source>
</evidence>
<protein>
    <submittedName>
        <fullName evidence="1">Uncharacterized protein</fullName>
    </submittedName>
</protein>
<accession>A0A0F9ERW9</accession>
<reference evidence="1" key="1">
    <citation type="journal article" date="2015" name="Nature">
        <title>Complex archaea that bridge the gap between prokaryotes and eukaryotes.</title>
        <authorList>
            <person name="Spang A."/>
            <person name="Saw J.H."/>
            <person name="Jorgensen S.L."/>
            <person name="Zaremba-Niedzwiedzka K."/>
            <person name="Martijn J."/>
            <person name="Lind A.E."/>
            <person name="van Eijk R."/>
            <person name="Schleper C."/>
            <person name="Guy L."/>
            <person name="Ettema T.J."/>
        </authorList>
    </citation>
    <scope>NUCLEOTIDE SEQUENCE</scope>
</reference>
<dbReference type="EMBL" id="LAZR01026347">
    <property type="protein sequence ID" value="KKL69031.1"/>
    <property type="molecule type" value="Genomic_DNA"/>
</dbReference>
<feature type="non-terminal residue" evidence="1">
    <location>
        <position position="1"/>
    </location>
</feature>
<comment type="caution">
    <text evidence="1">The sequence shown here is derived from an EMBL/GenBank/DDBJ whole genome shotgun (WGS) entry which is preliminary data.</text>
</comment>
<organism evidence="1">
    <name type="scientific">marine sediment metagenome</name>
    <dbReference type="NCBI Taxonomy" id="412755"/>
    <lineage>
        <taxon>unclassified sequences</taxon>
        <taxon>metagenomes</taxon>
        <taxon>ecological metagenomes</taxon>
    </lineage>
</organism>